<dbReference type="AlphaFoldDB" id="A0A2M7M4J9"/>
<evidence type="ECO:0000256" key="8">
    <source>
        <dbReference type="RuleBase" id="RU004057"/>
    </source>
</evidence>
<evidence type="ECO:0000256" key="5">
    <source>
        <dbReference type="ARBA" id="ARBA00022927"/>
    </source>
</evidence>
<name>A0A2M7M4J9_9BACT</name>
<feature type="domain" description="MotA/TolQ/ExbB proton channel" evidence="10">
    <location>
        <begin position="85"/>
        <end position="203"/>
    </location>
</feature>
<comment type="caution">
    <text evidence="11">The sequence shown here is derived from an EMBL/GenBank/DDBJ whole genome shotgun (WGS) entry which is preliminary data.</text>
</comment>
<protein>
    <submittedName>
        <fullName evidence="11">MotA/TolQ/ExbB proton channel family protein</fullName>
    </submittedName>
</protein>
<dbReference type="Proteomes" id="UP000229703">
    <property type="component" value="Unassembled WGS sequence"/>
</dbReference>
<keyword evidence="4 9" id="KW-0812">Transmembrane</keyword>
<feature type="transmembrane region" description="Helical" evidence="9">
    <location>
        <begin position="125"/>
        <end position="147"/>
    </location>
</feature>
<gene>
    <name evidence="11" type="ORF">COZ37_01790</name>
</gene>
<dbReference type="PANTHER" id="PTHR30625">
    <property type="entry name" value="PROTEIN TOLQ"/>
    <property type="match status" value="1"/>
</dbReference>
<evidence type="ECO:0000313" key="12">
    <source>
        <dbReference type="Proteomes" id="UP000229703"/>
    </source>
</evidence>
<reference evidence="12" key="1">
    <citation type="submission" date="2017-09" db="EMBL/GenBank/DDBJ databases">
        <title>Depth-based differentiation of microbial function through sediment-hosted aquifers and enrichment of novel symbionts in the deep terrestrial subsurface.</title>
        <authorList>
            <person name="Probst A.J."/>
            <person name="Ladd B."/>
            <person name="Jarett J.K."/>
            <person name="Geller-Mcgrath D.E."/>
            <person name="Sieber C.M.K."/>
            <person name="Emerson J.B."/>
            <person name="Anantharaman K."/>
            <person name="Thomas B.C."/>
            <person name="Malmstrom R."/>
            <person name="Stieglmeier M."/>
            <person name="Klingl A."/>
            <person name="Woyke T."/>
            <person name="Ryan C.M."/>
            <person name="Banfield J.F."/>
        </authorList>
    </citation>
    <scope>NUCLEOTIDE SEQUENCE [LARGE SCALE GENOMIC DNA]</scope>
</reference>
<dbReference type="InterPro" id="IPR002898">
    <property type="entry name" value="MotA_ExbB_proton_chnl"/>
</dbReference>
<keyword evidence="2 8" id="KW-0813">Transport</keyword>
<dbReference type="GO" id="GO:0017038">
    <property type="term" value="P:protein import"/>
    <property type="evidence" value="ECO:0007669"/>
    <property type="project" value="TreeGrafter"/>
</dbReference>
<comment type="similarity">
    <text evidence="8">Belongs to the exbB/tolQ family.</text>
</comment>
<dbReference type="InterPro" id="IPR050790">
    <property type="entry name" value="ExbB/TolQ_transport"/>
</dbReference>
<proteinExistence type="inferred from homology"/>
<keyword evidence="6 9" id="KW-1133">Transmembrane helix</keyword>
<sequence length="216" mass="24316">MAKLALQNFEILHNKMFSFFLKGGFLMWPILLCSVISITIILERFYHLHRLRINVPEFSQRIKELLVRDRKEEALRLCQETGGPLGRIFSLSIQNNRRSFTEQEKLLSRAGSKEVRDLEKHLRGLAIIGNIAPLLGLLGTVTGMIRAFMKIQELGGRVDANVLAGGIWEALITTAAGLSVAIPTLVAYHYFEGRVDDYSAQMKDAASELLELFGKE</sequence>
<accession>A0A2M7M4J9</accession>
<dbReference type="Pfam" id="PF01618">
    <property type="entry name" value="MotA_ExbB"/>
    <property type="match status" value="1"/>
</dbReference>
<dbReference type="PANTHER" id="PTHR30625:SF15">
    <property type="entry name" value="BIOPOLYMER TRANSPORT PROTEIN EXBB"/>
    <property type="match status" value="1"/>
</dbReference>
<evidence type="ECO:0000256" key="9">
    <source>
        <dbReference type="SAM" id="Phobius"/>
    </source>
</evidence>
<feature type="transmembrane region" description="Helical" evidence="9">
    <location>
        <begin position="20"/>
        <end position="42"/>
    </location>
</feature>
<evidence type="ECO:0000256" key="4">
    <source>
        <dbReference type="ARBA" id="ARBA00022692"/>
    </source>
</evidence>
<organism evidence="11 12">
    <name type="scientific">bacterium (Candidatus Ratteibacteria) CG_4_10_14_3_um_filter_41_18</name>
    <dbReference type="NCBI Taxonomy" id="2014287"/>
    <lineage>
        <taxon>Bacteria</taxon>
        <taxon>Candidatus Ratteibacteria</taxon>
    </lineage>
</organism>
<evidence type="ECO:0000256" key="3">
    <source>
        <dbReference type="ARBA" id="ARBA00022475"/>
    </source>
</evidence>
<keyword evidence="3" id="KW-1003">Cell membrane</keyword>
<evidence type="ECO:0000256" key="2">
    <source>
        <dbReference type="ARBA" id="ARBA00022448"/>
    </source>
</evidence>
<dbReference type="EMBL" id="PFJK01000076">
    <property type="protein sequence ID" value="PIX77613.1"/>
    <property type="molecule type" value="Genomic_DNA"/>
</dbReference>
<evidence type="ECO:0000256" key="7">
    <source>
        <dbReference type="ARBA" id="ARBA00023136"/>
    </source>
</evidence>
<evidence type="ECO:0000313" key="11">
    <source>
        <dbReference type="EMBL" id="PIX77613.1"/>
    </source>
</evidence>
<evidence type="ECO:0000259" key="10">
    <source>
        <dbReference type="Pfam" id="PF01618"/>
    </source>
</evidence>
<dbReference type="GO" id="GO:0005886">
    <property type="term" value="C:plasma membrane"/>
    <property type="evidence" value="ECO:0007669"/>
    <property type="project" value="UniProtKB-SubCell"/>
</dbReference>
<evidence type="ECO:0000256" key="1">
    <source>
        <dbReference type="ARBA" id="ARBA00004651"/>
    </source>
</evidence>
<evidence type="ECO:0000256" key="6">
    <source>
        <dbReference type="ARBA" id="ARBA00022989"/>
    </source>
</evidence>
<feature type="transmembrane region" description="Helical" evidence="9">
    <location>
        <begin position="167"/>
        <end position="191"/>
    </location>
</feature>
<keyword evidence="5 8" id="KW-0653">Protein transport</keyword>
<keyword evidence="7 9" id="KW-0472">Membrane</keyword>
<comment type="subcellular location">
    <subcellularLocation>
        <location evidence="1">Cell membrane</location>
        <topology evidence="1">Multi-pass membrane protein</topology>
    </subcellularLocation>
    <subcellularLocation>
        <location evidence="8">Membrane</location>
        <topology evidence="8">Multi-pass membrane protein</topology>
    </subcellularLocation>
</comment>